<gene>
    <name evidence="2" type="ORF">R82641_BJNNKPBH_00661</name>
</gene>
<feature type="region of interest" description="Disordered" evidence="1">
    <location>
        <begin position="30"/>
        <end position="101"/>
    </location>
</feature>
<keyword evidence="3" id="KW-1185">Reference proteome</keyword>
<protein>
    <submittedName>
        <fullName evidence="2">Uncharacterized protein</fullName>
    </submittedName>
</protein>
<feature type="compositionally biased region" description="Polar residues" evidence="1">
    <location>
        <begin position="40"/>
        <end position="89"/>
    </location>
</feature>
<name>A0ABN9YTX1_9LACO</name>
<evidence type="ECO:0000256" key="1">
    <source>
        <dbReference type="SAM" id="MobiDB-lite"/>
    </source>
</evidence>
<evidence type="ECO:0000313" key="3">
    <source>
        <dbReference type="Proteomes" id="UP001314200"/>
    </source>
</evidence>
<dbReference type="RefSeq" id="WP_288846780.1">
    <property type="nucleotide sequence ID" value="NZ_CAUZLJ010000010.1"/>
</dbReference>
<dbReference type="EMBL" id="CAUZLY010000005">
    <property type="protein sequence ID" value="CAK1238895.1"/>
    <property type="molecule type" value="Genomic_DNA"/>
</dbReference>
<dbReference type="Proteomes" id="UP001314200">
    <property type="component" value="Unassembled WGS sequence"/>
</dbReference>
<evidence type="ECO:0000313" key="2">
    <source>
        <dbReference type="EMBL" id="CAK1238895.1"/>
    </source>
</evidence>
<organism evidence="2 3">
    <name type="scientific">Fructobacillus cardui</name>
    <dbReference type="NCBI Taxonomy" id="2893170"/>
    <lineage>
        <taxon>Bacteria</taxon>
        <taxon>Bacillati</taxon>
        <taxon>Bacillota</taxon>
        <taxon>Bacilli</taxon>
        <taxon>Lactobacillales</taxon>
        <taxon>Lactobacillaceae</taxon>
        <taxon>Fructobacillus</taxon>
    </lineage>
</organism>
<accession>A0ABN9YTX1</accession>
<sequence>MKKVVTIVVIFLVLVSGTFLVLRTSSSQSGHYVGKKFDASSRNGRTLQDSDTMTSIGDQSSASAETGSDANMISNLPSPNTNSTVPLSQQREELGRSHPVANGQEAIRMVQSLPGQNKNDSYQGVTDKLFGNSNENIFDVEVLSNNNEPSEVYRVYKDGYYELLQPYAYANFAASADKVGQGSAVSNGQEAIDLISSIDYDSDHNYRLVYDPLFLASNPDIFDVQVLSKYYQALGKPGIEGVYRVYKDGHYEFLRP</sequence>
<proteinExistence type="predicted"/>
<reference evidence="2 3" key="1">
    <citation type="submission" date="2023-10" db="EMBL/GenBank/DDBJ databases">
        <authorList>
            <person name="Botero Cardona J."/>
        </authorList>
    </citation>
    <scope>NUCLEOTIDE SEQUENCE [LARGE SCALE GENOMIC DNA]</scope>
    <source>
        <strain evidence="2 3">R-82641</strain>
    </source>
</reference>
<comment type="caution">
    <text evidence="2">The sequence shown here is derived from an EMBL/GenBank/DDBJ whole genome shotgun (WGS) entry which is preliminary data.</text>
</comment>